<dbReference type="Proteomes" id="UP001500968">
    <property type="component" value="Unassembled WGS sequence"/>
</dbReference>
<feature type="domain" description="N-acetyltransferase" evidence="1">
    <location>
        <begin position="1"/>
        <end position="150"/>
    </location>
</feature>
<evidence type="ECO:0000313" key="2">
    <source>
        <dbReference type="EMBL" id="GAA4037963.1"/>
    </source>
</evidence>
<gene>
    <name evidence="2" type="ORF">GCM10022386_24800</name>
</gene>
<accession>A0ABP7UAV6</accession>
<evidence type="ECO:0000259" key="1">
    <source>
        <dbReference type="PROSITE" id="PS51186"/>
    </source>
</evidence>
<comment type="caution">
    <text evidence="2">The sequence shown here is derived from an EMBL/GenBank/DDBJ whole genome shotgun (WGS) entry which is preliminary data.</text>
</comment>
<proteinExistence type="predicted"/>
<dbReference type="EMBL" id="BAABCR010000015">
    <property type="protein sequence ID" value="GAA4037963.1"/>
    <property type="molecule type" value="Genomic_DNA"/>
</dbReference>
<name>A0ABP7UAV6_9FLAO</name>
<reference evidence="3" key="1">
    <citation type="journal article" date="2019" name="Int. J. Syst. Evol. Microbiol.">
        <title>The Global Catalogue of Microorganisms (GCM) 10K type strain sequencing project: providing services to taxonomists for standard genome sequencing and annotation.</title>
        <authorList>
            <consortium name="The Broad Institute Genomics Platform"/>
            <consortium name="The Broad Institute Genome Sequencing Center for Infectious Disease"/>
            <person name="Wu L."/>
            <person name="Ma J."/>
        </authorList>
    </citation>
    <scope>NUCLEOTIDE SEQUENCE [LARGE SCALE GENOMIC DNA]</scope>
    <source>
        <strain evidence="3">JCM 17064</strain>
    </source>
</reference>
<dbReference type="RefSeq" id="WP_324690411.1">
    <property type="nucleotide sequence ID" value="NZ_BAABCR010000015.1"/>
</dbReference>
<sequence>MEILKADIEDHETLTSITKKSKAYWGFSEDILKEWEHLLTVTKDYIAKNKVYKLVQNNEIIGYYSYFFTDEKTIKLDNIFILPEFIGKGFGKILMNDFLKKTKQLDIDKITLDAEPNAEIFYKTFGFETIGKLESSIKDRYLPIMELQIDNKNIS</sequence>
<dbReference type="PROSITE" id="PS51186">
    <property type="entry name" value="GNAT"/>
    <property type="match status" value="1"/>
</dbReference>
<dbReference type="Pfam" id="PF13673">
    <property type="entry name" value="Acetyltransf_10"/>
    <property type="match status" value="1"/>
</dbReference>
<dbReference type="InterPro" id="IPR000182">
    <property type="entry name" value="GNAT_dom"/>
</dbReference>
<dbReference type="Gene3D" id="3.40.630.30">
    <property type="match status" value="1"/>
</dbReference>
<protein>
    <submittedName>
        <fullName evidence="2">GNAT family N-acetyltransferase</fullName>
    </submittedName>
</protein>
<dbReference type="CDD" id="cd04301">
    <property type="entry name" value="NAT_SF"/>
    <property type="match status" value="1"/>
</dbReference>
<dbReference type="InterPro" id="IPR016181">
    <property type="entry name" value="Acyl_CoA_acyltransferase"/>
</dbReference>
<dbReference type="SUPFAM" id="SSF55729">
    <property type="entry name" value="Acyl-CoA N-acyltransferases (Nat)"/>
    <property type="match status" value="1"/>
</dbReference>
<evidence type="ECO:0000313" key="3">
    <source>
        <dbReference type="Proteomes" id="UP001500968"/>
    </source>
</evidence>
<keyword evidence="3" id="KW-1185">Reference proteome</keyword>
<organism evidence="2 3">
    <name type="scientific">Flavobacterium cheonhonense</name>
    <dbReference type="NCBI Taxonomy" id="706185"/>
    <lineage>
        <taxon>Bacteria</taxon>
        <taxon>Pseudomonadati</taxon>
        <taxon>Bacteroidota</taxon>
        <taxon>Flavobacteriia</taxon>
        <taxon>Flavobacteriales</taxon>
        <taxon>Flavobacteriaceae</taxon>
        <taxon>Flavobacterium</taxon>
    </lineage>
</organism>